<organism evidence="3">
    <name type="scientific">Ditylum brightwellii</name>
    <dbReference type="NCBI Taxonomy" id="49249"/>
    <lineage>
        <taxon>Eukaryota</taxon>
        <taxon>Sar</taxon>
        <taxon>Stramenopiles</taxon>
        <taxon>Ochrophyta</taxon>
        <taxon>Bacillariophyta</taxon>
        <taxon>Mediophyceae</taxon>
        <taxon>Lithodesmiophycidae</taxon>
        <taxon>Lithodesmiales</taxon>
        <taxon>Lithodesmiaceae</taxon>
        <taxon>Ditylum</taxon>
    </lineage>
</organism>
<proteinExistence type="inferred from homology"/>
<protein>
    <recommendedName>
        <fullName evidence="2">Choline/carnitine acyltransferase domain-containing protein</fullName>
    </recommendedName>
</protein>
<evidence type="ECO:0000256" key="1">
    <source>
        <dbReference type="ARBA" id="ARBA00005232"/>
    </source>
</evidence>
<dbReference type="InterPro" id="IPR000542">
    <property type="entry name" value="Carn_acyl_trans"/>
</dbReference>
<dbReference type="PANTHER" id="PTHR22589:SF103">
    <property type="entry name" value="CARNITINE O-ACETYL-TRANSFERASE, ISOFORM A-RELATED"/>
    <property type="match status" value="1"/>
</dbReference>
<dbReference type="GO" id="GO:0016746">
    <property type="term" value="F:acyltransferase activity"/>
    <property type="evidence" value="ECO:0007669"/>
    <property type="project" value="InterPro"/>
</dbReference>
<gene>
    <name evidence="3" type="ORF">DBRI00130_LOCUS9027</name>
</gene>
<dbReference type="AlphaFoldDB" id="A0A7S4QWD7"/>
<name>A0A7S4QWD7_9STRA</name>
<comment type="similarity">
    <text evidence="1">Belongs to the carnitine/choline acetyltransferase family.</text>
</comment>
<dbReference type="SUPFAM" id="SSF52777">
    <property type="entry name" value="CoA-dependent acyltransferases"/>
    <property type="match status" value="1"/>
</dbReference>
<evidence type="ECO:0000259" key="2">
    <source>
        <dbReference type="Pfam" id="PF00755"/>
    </source>
</evidence>
<dbReference type="InterPro" id="IPR023213">
    <property type="entry name" value="CAT-like_dom_sf"/>
</dbReference>
<dbReference type="EMBL" id="HBNS01011160">
    <property type="protein sequence ID" value="CAE4596019.1"/>
    <property type="molecule type" value="Transcribed_RNA"/>
</dbReference>
<accession>A0A7S4QWD7</accession>
<feature type="domain" description="Choline/carnitine acyltransferase" evidence="2">
    <location>
        <begin position="17"/>
        <end position="229"/>
    </location>
</feature>
<dbReference type="InterPro" id="IPR039551">
    <property type="entry name" value="Cho/carn_acyl_trans"/>
</dbReference>
<dbReference type="PANTHER" id="PTHR22589">
    <property type="entry name" value="CARNITINE O-ACYLTRANSFERASE"/>
    <property type="match status" value="1"/>
</dbReference>
<dbReference type="Pfam" id="PF00755">
    <property type="entry name" value="Carn_acyltransf"/>
    <property type="match status" value="1"/>
</dbReference>
<reference evidence="3" key="1">
    <citation type="submission" date="2021-01" db="EMBL/GenBank/DDBJ databases">
        <authorList>
            <person name="Corre E."/>
            <person name="Pelletier E."/>
            <person name="Niang G."/>
            <person name="Scheremetjew M."/>
            <person name="Finn R."/>
            <person name="Kale V."/>
            <person name="Holt S."/>
            <person name="Cochrane G."/>
            <person name="Meng A."/>
            <person name="Brown T."/>
            <person name="Cohen L."/>
        </authorList>
    </citation>
    <scope>NUCLEOTIDE SEQUENCE</scope>
    <source>
        <strain evidence="3">GSO104</strain>
    </source>
</reference>
<sequence length="251" mass="28593">MTNASHIYWHFQMKIPARRRFTTLVKDQDMSIELFRKYGSSYIKDAGFSPDSLIQLAIQLATTRLFGKQVATYESSQVRHYLHGRTETTRLVSSASHEFVKRMGLHPEPLDTDVEGRNEKIALLKKAAWAHSRYLMAASSGYGCDRHFFGLSMLLNEDENPPALYRDPVFQRSKHWRVSTSTLPVLLGFGCVVDDGVGIGYEIGPDDIFFSISSREKYAWTDKLGHLIEEALLEIRMLIDLDSSQTPKSKL</sequence>
<evidence type="ECO:0000313" key="3">
    <source>
        <dbReference type="EMBL" id="CAE4596019.1"/>
    </source>
</evidence>
<dbReference type="Gene3D" id="3.30.559.10">
    <property type="entry name" value="Chloramphenicol acetyltransferase-like domain"/>
    <property type="match status" value="1"/>
</dbReference>